<comment type="function">
    <text evidence="3">Required for maturation of urease via the functional incorporation of the urease nickel metallocenter.</text>
</comment>
<dbReference type="InterPro" id="IPR002669">
    <property type="entry name" value="UreD"/>
</dbReference>
<name>A0ABU9Z098_9RHOO</name>
<comment type="caution">
    <text evidence="4">The sequence shown here is derived from an EMBL/GenBank/DDBJ whole genome shotgun (WGS) entry which is preliminary data.</text>
</comment>
<comment type="similarity">
    <text evidence="1 3">Belongs to the UreD family.</text>
</comment>
<keyword evidence="5" id="KW-1185">Reference proteome</keyword>
<evidence type="ECO:0000313" key="4">
    <source>
        <dbReference type="EMBL" id="MEN3069415.1"/>
    </source>
</evidence>
<dbReference type="RefSeq" id="WP_345920186.1">
    <property type="nucleotide sequence ID" value="NZ_JBDIVE010000007.1"/>
</dbReference>
<dbReference type="PANTHER" id="PTHR33643:SF1">
    <property type="entry name" value="UREASE ACCESSORY PROTEIN D"/>
    <property type="match status" value="1"/>
</dbReference>
<dbReference type="Proteomes" id="UP001410394">
    <property type="component" value="Unassembled WGS sequence"/>
</dbReference>
<comment type="subcellular location">
    <subcellularLocation>
        <location evidence="3">Cytoplasm</location>
    </subcellularLocation>
</comment>
<sequence length="287" mass="31036">MNAPLTPQTLTSSDSQNWHASLALRVAQQGGRSVLAHNLHKGPLRVQKALHPEGDAVCQILMLHPPAGIAGGDQLNIQLDVEAGAHAQLTTPGAGKWYRSKGPQASQQISLNIARDAVLEWLPQEVIVFDQAQALSTTTITLAEGARAIGWDILCLGRTASGEKFSQGSFRQQIRLQRPDGTPLWREAMHLEGSDAAMQSPLALRGHTVFGTLWLAGMAPDAALIEALRGISIRDVECGISALPHVTLVRLLSHSSEAARQYFEAAWTLARPAFLQRAALRPRIWAT</sequence>
<evidence type="ECO:0000313" key="5">
    <source>
        <dbReference type="Proteomes" id="UP001410394"/>
    </source>
</evidence>
<keyword evidence="3" id="KW-0963">Cytoplasm</keyword>
<proteinExistence type="inferred from homology"/>
<dbReference type="PANTHER" id="PTHR33643">
    <property type="entry name" value="UREASE ACCESSORY PROTEIN D"/>
    <property type="match status" value="1"/>
</dbReference>
<gene>
    <name evidence="3" type="primary">ureD</name>
    <name evidence="4" type="ORF">ABDB84_13060</name>
</gene>
<keyword evidence="3" id="KW-0996">Nickel insertion</keyword>
<dbReference type="Pfam" id="PF01774">
    <property type="entry name" value="UreD"/>
    <property type="match status" value="1"/>
</dbReference>
<evidence type="ECO:0000256" key="1">
    <source>
        <dbReference type="ARBA" id="ARBA00007177"/>
    </source>
</evidence>
<protein>
    <recommendedName>
        <fullName evidence="3">Urease accessory protein UreD</fullName>
    </recommendedName>
</protein>
<reference evidence="4 5" key="1">
    <citation type="journal article" date="2018" name="Int. J. Syst. Evol. Microbiol.">
        <title>Uliginosibacterium sediminicola sp. nov., isolated from freshwater sediment.</title>
        <authorList>
            <person name="Hwang W.M."/>
            <person name="Kim S.M."/>
            <person name="Kang K."/>
            <person name="Ahn T.Y."/>
        </authorList>
    </citation>
    <scope>NUCLEOTIDE SEQUENCE [LARGE SCALE GENOMIC DNA]</scope>
    <source>
        <strain evidence="4 5">M1-21</strain>
    </source>
</reference>
<accession>A0ABU9Z098</accession>
<dbReference type="HAMAP" id="MF_01384">
    <property type="entry name" value="UreD"/>
    <property type="match status" value="1"/>
</dbReference>
<organism evidence="4 5">
    <name type="scientific">Uliginosibacterium sediminicola</name>
    <dbReference type="NCBI Taxonomy" id="2024550"/>
    <lineage>
        <taxon>Bacteria</taxon>
        <taxon>Pseudomonadati</taxon>
        <taxon>Pseudomonadota</taxon>
        <taxon>Betaproteobacteria</taxon>
        <taxon>Rhodocyclales</taxon>
        <taxon>Zoogloeaceae</taxon>
        <taxon>Uliginosibacterium</taxon>
    </lineage>
</organism>
<evidence type="ECO:0000256" key="2">
    <source>
        <dbReference type="ARBA" id="ARBA00023186"/>
    </source>
</evidence>
<comment type="subunit">
    <text evidence="3">UreD, UreF and UreG form a complex that acts as a GTP-hydrolysis-dependent molecular chaperone, activating the urease apoprotein by helping to assemble the nickel containing metallocenter of UreC. The UreE protein probably delivers the nickel.</text>
</comment>
<evidence type="ECO:0000256" key="3">
    <source>
        <dbReference type="HAMAP-Rule" id="MF_01384"/>
    </source>
</evidence>
<keyword evidence="2 3" id="KW-0143">Chaperone</keyword>
<dbReference type="EMBL" id="JBDIVE010000007">
    <property type="protein sequence ID" value="MEN3069415.1"/>
    <property type="molecule type" value="Genomic_DNA"/>
</dbReference>